<keyword evidence="2" id="KW-0813">Transport</keyword>
<comment type="subcellular location">
    <subcellularLocation>
        <location evidence="1">Cell inner membrane</location>
        <topology evidence="1">Multi-pass membrane protein</topology>
    </subcellularLocation>
</comment>
<dbReference type="PROSITE" id="PS50850">
    <property type="entry name" value="MFS"/>
    <property type="match status" value="1"/>
</dbReference>
<feature type="transmembrane region" description="Helical" evidence="8">
    <location>
        <begin position="33"/>
        <end position="52"/>
    </location>
</feature>
<dbReference type="InterPro" id="IPR036259">
    <property type="entry name" value="MFS_trans_sf"/>
</dbReference>
<evidence type="ECO:0000256" key="4">
    <source>
        <dbReference type="ARBA" id="ARBA00022519"/>
    </source>
</evidence>
<dbReference type="SUPFAM" id="SSF103473">
    <property type="entry name" value="MFS general substrate transporter"/>
    <property type="match status" value="1"/>
</dbReference>
<feature type="transmembrane region" description="Helical" evidence="8">
    <location>
        <begin position="157"/>
        <end position="175"/>
    </location>
</feature>
<dbReference type="PANTHER" id="PTHR23522">
    <property type="entry name" value="BLL5896 PROTEIN"/>
    <property type="match status" value="1"/>
</dbReference>
<keyword evidence="7 8" id="KW-0472">Membrane</keyword>
<dbReference type="GO" id="GO:0005886">
    <property type="term" value="C:plasma membrane"/>
    <property type="evidence" value="ECO:0007669"/>
    <property type="project" value="UniProtKB-SubCell"/>
</dbReference>
<keyword evidence="6 8" id="KW-1133">Transmembrane helix</keyword>
<name>A0A1Y5HW61_OLEAN</name>
<feature type="transmembrane region" description="Helical" evidence="8">
    <location>
        <begin position="337"/>
        <end position="358"/>
    </location>
</feature>
<feature type="transmembrane region" description="Helical" evidence="8">
    <location>
        <begin position="96"/>
        <end position="114"/>
    </location>
</feature>
<dbReference type="InterPro" id="IPR024989">
    <property type="entry name" value="MFS_assoc_dom"/>
</dbReference>
<feature type="transmembrane region" description="Helical" evidence="8">
    <location>
        <begin position="364"/>
        <end position="384"/>
    </location>
</feature>
<feature type="transmembrane region" description="Helical" evidence="8">
    <location>
        <begin position="134"/>
        <end position="151"/>
    </location>
</feature>
<dbReference type="InterPro" id="IPR020846">
    <property type="entry name" value="MFS_dom"/>
</dbReference>
<feature type="transmembrane region" description="Helical" evidence="8">
    <location>
        <begin position="7"/>
        <end position="27"/>
    </location>
</feature>
<protein>
    <recommendedName>
        <fullName evidence="9">Major facilitator superfamily (MFS) profile domain-containing protein</fullName>
    </recommendedName>
</protein>
<keyword evidence="3" id="KW-1003">Cell membrane</keyword>
<evidence type="ECO:0000256" key="5">
    <source>
        <dbReference type="ARBA" id="ARBA00022692"/>
    </source>
</evidence>
<evidence type="ECO:0000256" key="2">
    <source>
        <dbReference type="ARBA" id="ARBA00022448"/>
    </source>
</evidence>
<dbReference type="Gene3D" id="1.20.1250.20">
    <property type="entry name" value="MFS general substrate transporter like domains"/>
    <property type="match status" value="2"/>
</dbReference>
<dbReference type="GO" id="GO:0015528">
    <property type="term" value="F:lactose:proton symporter activity"/>
    <property type="evidence" value="ECO:0007669"/>
    <property type="project" value="TreeGrafter"/>
</dbReference>
<comment type="caution">
    <text evidence="10">The sequence shown here is derived from an EMBL/GenBank/DDBJ whole genome shotgun (WGS) entry which is preliminary data.</text>
</comment>
<dbReference type="NCBIfam" id="NF037955">
    <property type="entry name" value="mfs"/>
    <property type="match status" value="1"/>
</dbReference>
<organism evidence="10 11">
    <name type="scientific">Oleispira antarctica</name>
    <dbReference type="NCBI Taxonomy" id="188908"/>
    <lineage>
        <taxon>Bacteria</taxon>
        <taxon>Pseudomonadati</taxon>
        <taxon>Pseudomonadota</taxon>
        <taxon>Gammaproteobacteria</taxon>
        <taxon>Oceanospirillales</taxon>
        <taxon>Oceanospirillaceae</taxon>
        <taxon>Oleispira</taxon>
    </lineage>
</organism>
<evidence type="ECO:0000256" key="8">
    <source>
        <dbReference type="SAM" id="Phobius"/>
    </source>
</evidence>
<keyword evidence="5 8" id="KW-0812">Transmembrane</keyword>
<dbReference type="PIRSF" id="PIRSF004925">
    <property type="entry name" value="HcaT"/>
    <property type="match status" value="1"/>
</dbReference>
<evidence type="ECO:0000313" key="11">
    <source>
        <dbReference type="Proteomes" id="UP000227088"/>
    </source>
</evidence>
<dbReference type="GO" id="GO:0030395">
    <property type="term" value="F:lactose binding"/>
    <property type="evidence" value="ECO:0007669"/>
    <property type="project" value="TreeGrafter"/>
</dbReference>
<sequence>MPYWRLSGFYGLYFALIGCIMPFWGLYLQQQSFAVEDIGILLALFSAVRIFAPNIWASTTHLCEKIIAPIQLMRIAGLLMFLCFIAIYWATEFWHYGLIMLCYGFFWSAILPQYETLTLNYIKDDLDKYSSIRLWGSIGFILTVTLLGWLFDFISINYLPGVMLALMLGIVLNGFSLSAPQKVRAVSGVDSIVDSDARAFRDSSMNLGLASFLIMNILLQITHGPYYVFFSIYLQGLGYESWAIGLFWSLGVIAEIVIFWRIAFFLRYWSLRQLVVACLMLTTLRWLLTAYFADNNLILIASQCLHAFSFGLLHAVSVKYIAIFFPGGKQLHGQALYSGLGFGLGGAIGAYLAGVTWALEGPQFVFISAAAIAFVAAIIAFYGLPTENKSRSEHYNKNP</sequence>
<proteinExistence type="predicted"/>
<evidence type="ECO:0000259" key="9">
    <source>
        <dbReference type="PROSITE" id="PS50850"/>
    </source>
</evidence>
<dbReference type="Proteomes" id="UP000227088">
    <property type="component" value="Unassembled WGS sequence"/>
</dbReference>
<feature type="domain" description="Major facilitator superfamily (MFS) profile" evidence="9">
    <location>
        <begin position="162"/>
        <end position="399"/>
    </location>
</feature>
<dbReference type="InterPro" id="IPR026032">
    <property type="entry name" value="HcaT-like"/>
</dbReference>
<feature type="transmembrane region" description="Helical" evidence="8">
    <location>
        <begin position="207"/>
        <end position="229"/>
    </location>
</feature>
<dbReference type="PROSITE" id="PS51257">
    <property type="entry name" value="PROKAR_LIPOPROTEIN"/>
    <property type="match status" value="1"/>
</dbReference>
<dbReference type="EMBL" id="MABE01000438">
    <property type="protein sequence ID" value="OUS40104.1"/>
    <property type="molecule type" value="Genomic_DNA"/>
</dbReference>
<keyword evidence="4" id="KW-0997">Cell inner membrane</keyword>
<evidence type="ECO:0000313" key="10">
    <source>
        <dbReference type="EMBL" id="OUS40104.1"/>
    </source>
</evidence>
<feature type="transmembrane region" description="Helical" evidence="8">
    <location>
        <begin position="305"/>
        <end position="325"/>
    </location>
</feature>
<evidence type="ECO:0000256" key="7">
    <source>
        <dbReference type="ARBA" id="ARBA00023136"/>
    </source>
</evidence>
<evidence type="ECO:0000256" key="3">
    <source>
        <dbReference type="ARBA" id="ARBA00022475"/>
    </source>
</evidence>
<evidence type="ECO:0000256" key="1">
    <source>
        <dbReference type="ARBA" id="ARBA00004429"/>
    </source>
</evidence>
<feature type="transmembrane region" description="Helical" evidence="8">
    <location>
        <begin position="241"/>
        <end position="262"/>
    </location>
</feature>
<dbReference type="AlphaFoldDB" id="A0A1Y5HW61"/>
<reference evidence="11" key="1">
    <citation type="journal article" date="2017" name="Proc. Natl. Acad. Sci. U.S.A.">
        <title>Simulation of Deepwater Horizon oil plume reveals substrate specialization within a complex community of hydrocarbon degraders.</title>
        <authorList>
            <person name="Hu P."/>
            <person name="Dubinsky E.A."/>
            <person name="Probst A.J."/>
            <person name="Wang J."/>
            <person name="Sieber C.M.K."/>
            <person name="Tom L.M."/>
            <person name="Gardinali P."/>
            <person name="Banfield J.F."/>
            <person name="Atlas R.M."/>
            <person name="Andersen G.L."/>
        </authorList>
    </citation>
    <scope>NUCLEOTIDE SEQUENCE [LARGE SCALE GENOMIC DNA]</scope>
</reference>
<dbReference type="Pfam" id="PF12832">
    <property type="entry name" value="MFS_1_like"/>
    <property type="match status" value="1"/>
</dbReference>
<feature type="transmembrane region" description="Helical" evidence="8">
    <location>
        <begin position="72"/>
        <end position="90"/>
    </location>
</feature>
<evidence type="ECO:0000256" key="6">
    <source>
        <dbReference type="ARBA" id="ARBA00022989"/>
    </source>
</evidence>
<accession>A0A1Y5HW61</accession>
<dbReference type="PANTHER" id="PTHR23522:SF10">
    <property type="entry name" value="3-PHENYLPROPIONIC ACID TRANSPORTER-RELATED"/>
    <property type="match status" value="1"/>
</dbReference>
<feature type="transmembrane region" description="Helical" evidence="8">
    <location>
        <begin position="274"/>
        <end position="293"/>
    </location>
</feature>
<gene>
    <name evidence="10" type="ORF">A9R00_07735</name>
</gene>